<evidence type="ECO:0000313" key="3">
    <source>
        <dbReference type="Proteomes" id="UP000008694"/>
    </source>
</evidence>
<evidence type="ECO:0000256" key="1">
    <source>
        <dbReference type="SAM" id="Phobius"/>
    </source>
</evidence>
<feature type="transmembrane region" description="Helical" evidence="1">
    <location>
        <begin position="94"/>
        <end position="113"/>
    </location>
</feature>
<dbReference type="Proteomes" id="UP000008694">
    <property type="component" value="Unassembled WGS sequence"/>
</dbReference>
<dbReference type="EMBL" id="GL348717">
    <property type="protein sequence ID" value="EFH54122.1"/>
    <property type="molecule type" value="Genomic_DNA"/>
</dbReference>
<gene>
    <name evidence="2" type="ORF">ARALYDRAFT_906613</name>
</gene>
<sequence length="119" mass="12676">MPFRRRRELFSLASVIFSARGASNCLVVVSGGGLVSVFVHGVDAVAKSGGSGLAVSSRVGGSPVGWLALVSCGFWASLRFSSSGRLLVRLSLDLQIFSLQTVSCALLVGVWFVRQVWWD</sequence>
<reference evidence="3" key="1">
    <citation type="journal article" date="2011" name="Nat. Genet.">
        <title>The Arabidopsis lyrata genome sequence and the basis of rapid genome size change.</title>
        <authorList>
            <person name="Hu T.T."/>
            <person name="Pattyn P."/>
            <person name="Bakker E.G."/>
            <person name="Cao J."/>
            <person name="Cheng J.-F."/>
            <person name="Clark R.M."/>
            <person name="Fahlgren N."/>
            <person name="Fawcett J.A."/>
            <person name="Grimwood J."/>
            <person name="Gundlach H."/>
            <person name="Haberer G."/>
            <person name="Hollister J.D."/>
            <person name="Ossowski S."/>
            <person name="Ottilar R.P."/>
            <person name="Salamov A.A."/>
            <person name="Schneeberger K."/>
            <person name="Spannagl M."/>
            <person name="Wang X."/>
            <person name="Yang L."/>
            <person name="Nasrallah M.E."/>
            <person name="Bergelson J."/>
            <person name="Carrington J.C."/>
            <person name="Gaut B.S."/>
            <person name="Schmutz J."/>
            <person name="Mayer K.F.X."/>
            <person name="Van de Peer Y."/>
            <person name="Grigoriev I.V."/>
            <person name="Nordborg M."/>
            <person name="Weigel D."/>
            <person name="Guo Y.-L."/>
        </authorList>
    </citation>
    <scope>NUCLEOTIDE SEQUENCE [LARGE SCALE GENOMIC DNA]</scope>
    <source>
        <strain evidence="3">cv. MN47</strain>
    </source>
</reference>
<feature type="transmembrane region" description="Helical" evidence="1">
    <location>
        <begin position="64"/>
        <end position="82"/>
    </location>
</feature>
<keyword evidence="1" id="KW-0812">Transmembrane</keyword>
<dbReference type="Gramene" id="scaffold_502317.1">
    <property type="protein sequence ID" value="scaffold_502317.1"/>
    <property type="gene ID" value="scaffold_502317.1"/>
</dbReference>
<keyword evidence="1" id="KW-0472">Membrane</keyword>
<keyword evidence="1" id="KW-1133">Transmembrane helix</keyword>
<evidence type="ECO:0000313" key="2">
    <source>
        <dbReference type="EMBL" id="EFH54122.1"/>
    </source>
</evidence>
<protein>
    <submittedName>
        <fullName evidence="2">Predicted protein</fullName>
    </submittedName>
</protein>
<dbReference type="AlphaFoldDB" id="D7LU67"/>
<accession>D7LU67</accession>
<keyword evidence="3" id="KW-1185">Reference proteome</keyword>
<dbReference type="HOGENOM" id="CLU_2064695_0_0_1"/>
<organism evidence="3">
    <name type="scientific">Arabidopsis lyrata subsp. lyrata</name>
    <name type="common">Lyre-leaved rock-cress</name>
    <dbReference type="NCBI Taxonomy" id="81972"/>
    <lineage>
        <taxon>Eukaryota</taxon>
        <taxon>Viridiplantae</taxon>
        <taxon>Streptophyta</taxon>
        <taxon>Embryophyta</taxon>
        <taxon>Tracheophyta</taxon>
        <taxon>Spermatophyta</taxon>
        <taxon>Magnoliopsida</taxon>
        <taxon>eudicotyledons</taxon>
        <taxon>Gunneridae</taxon>
        <taxon>Pentapetalae</taxon>
        <taxon>rosids</taxon>
        <taxon>malvids</taxon>
        <taxon>Brassicales</taxon>
        <taxon>Brassicaceae</taxon>
        <taxon>Camelineae</taxon>
        <taxon>Arabidopsis</taxon>
    </lineage>
</organism>
<name>D7LU67_ARALL</name>
<proteinExistence type="predicted"/>